<organism evidence="2 3">
    <name type="scientific">Helianthus annuus</name>
    <name type="common">Common sunflower</name>
    <dbReference type="NCBI Taxonomy" id="4232"/>
    <lineage>
        <taxon>Eukaryota</taxon>
        <taxon>Viridiplantae</taxon>
        <taxon>Streptophyta</taxon>
        <taxon>Embryophyta</taxon>
        <taxon>Tracheophyta</taxon>
        <taxon>Spermatophyta</taxon>
        <taxon>Magnoliopsida</taxon>
        <taxon>eudicotyledons</taxon>
        <taxon>Gunneridae</taxon>
        <taxon>Pentapetalae</taxon>
        <taxon>asterids</taxon>
        <taxon>campanulids</taxon>
        <taxon>Asterales</taxon>
        <taxon>Asteraceae</taxon>
        <taxon>Asteroideae</taxon>
        <taxon>Heliantheae alliance</taxon>
        <taxon>Heliantheae</taxon>
        <taxon>Helianthus</taxon>
    </lineage>
</organism>
<proteinExistence type="predicted"/>
<evidence type="ECO:0000313" key="2">
    <source>
        <dbReference type="EMBL" id="KAF5765268.1"/>
    </source>
</evidence>
<dbReference type="AlphaFoldDB" id="A0A9K3H3Z6"/>
<reference evidence="2" key="1">
    <citation type="journal article" date="2017" name="Nature">
        <title>The sunflower genome provides insights into oil metabolism, flowering and Asterid evolution.</title>
        <authorList>
            <person name="Badouin H."/>
            <person name="Gouzy J."/>
            <person name="Grassa C.J."/>
            <person name="Murat F."/>
            <person name="Staton S.E."/>
            <person name="Cottret L."/>
            <person name="Lelandais-Briere C."/>
            <person name="Owens G.L."/>
            <person name="Carrere S."/>
            <person name="Mayjonade B."/>
            <person name="Legrand L."/>
            <person name="Gill N."/>
            <person name="Kane N.C."/>
            <person name="Bowers J.E."/>
            <person name="Hubner S."/>
            <person name="Bellec A."/>
            <person name="Berard A."/>
            <person name="Berges H."/>
            <person name="Blanchet N."/>
            <person name="Boniface M.C."/>
            <person name="Brunel D."/>
            <person name="Catrice O."/>
            <person name="Chaidir N."/>
            <person name="Claudel C."/>
            <person name="Donnadieu C."/>
            <person name="Faraut T."/>
            <person name="Fievet G."/>
            <person name="Helmstetter N."/>
            <person name="King M."/>
            <person name="Knapp S.J."/>
            <person name="Lai Z."/>
            <person name="Le Paslier M.C."/>
            <person name="Lippi Y."/>
            <person name="Lorenzon L."/>
            <person name="Mandel J.R."/>
            <person name="Marage G."/>
            <person name="Marchand G."/>
            <person name="Marquand E."/>
            <person name="Bret-Mestries E."/>
            <person name="Morien E."/>
            <person name="Nambeesan S."/>
            <person name="Nguyen T."/>
            <person name="Pegot-Espagnet P."/>
            <person name="Pouilly N."/>
            <person name="Raftis F."/>
            <person name="Sallet E."/>
            <person name="Schiex T."/>
            <person name="Thomas J."/>
            <person name="Vandecasteele C."/>
            <person name="Vares D."/>
            <person name="Vear F."/>
            <person name="Vautrin S."/>
            <person name="Crespi M."/>
            <person name="Mangin B."/>
            <person name="Burke J.M."/>
            <person name="Salse J."/>
            <person name="Munos S."/>
            <person name="Vincourt P."/>
            <person name="Rieseberg L.H."/>
            <person name="Langlade N.B."/>
        </authorList>
    </citation>
    <scope>NUCLEOTIDE SEQUENCE</scope>
    <source>
        <tissue evidence="2">Leaves</tissue>
    </source>
</reference>
<sequence length="140" mass="14951">MMSTGLMSPFAAISGCFSRPHYRQSCRRAKVILEKGVRIRKPKKTHEPAIVPPLVPQVAGISRICLHSYNDYVVVSDTLEGLGVLGGGAAASGSFAGSKPADEKKRKVDVTGTGEQKHPKLRRTQTTAISQPKPAVVTGE</sequence>
<evidence type="ECO:0000256" key="1">
    <source>
        <dbReference type="SAM" id="MobiDB-lite"/>
    </source>
</evidence>
<gene>
    <name evidence="2" type="ORF">HanXRQr2_Chr15g0701771</name>
</gene>
<feature type="compositionally biased region" description="Basic and acidic residues" evidence="1">
    <location>
        <begin position="100"/>
        <end position="109"/>
    </location>
</feature>
<name>A0A9K3H3Z6_HELAN</name>
<comment type="caution">
    <text evidence="2">The sequence shown here is derived from an EMBL/GenBank/DDBJ whole genome shotgun (WGS) entry which is preliminary data.</text>
</comment>
<feature type="region of interest" description="Disordered" evidence="1">
    <location>
        <begin position="92"/>
        <end position="140"/>
    </location>
</feature>
<reference evidence="2" key="2">
    <citation type="submission" date="2020-06" db="EMBL/GenBank/DDBJ databases">
        <title>Helianthus annuus Genome sequencing and assembly Release 2.</title>
        <authorList>
            <person name="Gouzy J."/>
            <person name="Langlade N."/>
            <person name="Munos S."/>
        </authorList>
    </citation>
    <scope>NUCLEOTIDE SEQUENCE</scope>
    <source>
        <tissue evidence="2">Leaves</tissue>
    </source>
</reference>
<dbReference type="Proteomes" id="UP000215914">
    <property type="component" value="Unassembled WGS sequence"/>
</dbReference>
<protein>
    <submittedName>
        <fullName evidence="2">Uncharacterized protein</fullName>
    </submittedName>
</protein>
<accession>A0A9K3H3Z6</accession>
<dbReference type="Gramene" id="mRNA:HanXRQr2_Chr15g0701771">
    <property type="protein sequence ID" value="mRNA:HanXRQr2_Chr15g0701771"/>
    <property type="gene ID" value="HanXRQr2_Chr15g0701771"/>
</dbReference>
<keyword evidence="3" id="KW-1185">Reference proteome</keyword>
<dbReference type="EMBL" id="MNCJ02000330">
    <property type="protein sequence ID" value="KAF5765268.1"/>
    <property type="molecule type" value="Genomic_DNA"/>
</dbReference>
<evidence type="ECO:0000313" key="3">
    <source>
        <dbReference type="Proteomes" id="UP000215914"/>
    </source>
</evidence>